<evidence type="ECO:0000256" key="1">
    <source>
        <dbReference type="SAM" id="MobiDB-lite"/>
    </source>
</evidence>
<accession>A0ABD6DMZ5</accession>
<feature type="compositionally biased region" description="Basic and acidic residues" evidence="1">
    <location>
        <begin position="131"/>
        <end position="146"/>
    </location>
</feature>
<reference evidence="3 4" key="1">
    <citation type="journal article" date="2019" name="Int. J. Syst. Evol. Microbiol.">
        <title>The Global Catalogue of Microorganisms (GCM) 10K type strain sequencing project: providing services to taxonomists for standard genome sequencing and annotation.</title>
        <authorList>
            <consortium name="The Broad Institute Genomics Platform"/>
            <consortium name="The Broad Institute Genome Sequencing Center for Infectious Disease"/>
            <person name="Wu L."/>
            <person name="Ma J."/>
        </authorList>
    </citation>
    <scope>NUCLEOTIDE SEQUENCE [LARGE SCALE GENOMIC DNA]</scope>
    <source>
        <strain evidence="3 4">CGMCC 1.10390</strain>
    </source>
</reference>
<proteinExistence type="predicted"/>
<name>A0ABD6DMZ5_9EURY</name>
<dbReference type="Pfam" id="PF22888">
    <property type="entry name" value="FIMAH"/>
    <property type="match status" value="1"/>
</dbReference>
<evidence type="ECO:0000313" key="4">
    <source>
        <dbReference type="Proteomes" id="UP001597034"/>
    </source>
</evidence>
<evidence type="ECO:0000313" key="3">
    <source>
        <dbReference type="EMBL" id="MFD1647587.1"/>
    </source>
</evidence>
<protein>
    <submittedName>
        <fullName evidence="3">FIMAH domain-containing protein</fullName>
    </submittedName>
</protein>
<sequence length="431" mass="47622">MTNERPIEDARCWLLNTADMEVAVHVNYHGSPLTTIKPEEDQPAFTIDSDASGIYGTYTFEAVETDDPDDTVLASVSVLFEENDSYAAVFRQVDDAEYEFSVYENDFSPSGDTRFEIRHTGLAAEVDWTLEPKPEADPSIPDDERSGTLQRGEWQQAIDVTENEYRLEVLVDGEVVAFRQDLELEANRMIVVYLVGDPKPWMGSDEKEGHIFRQEYQIQTGEHREDEVTPPADPYTETDDNQTIEFDLDPVELYHTNRTEVELAATDPDGIVDDLAIESAEPYSDGFVVPDESVDRAFAIGGETTATLLVKPKVPPASYEVDIVSNPGSLGERAVATLPVEVAPVTVDRLQVLVDAYHAGDEMTDAIAAQLTDVLEHADEHRQDGETAAACSDLKQVIDTVGEHKDEGISEPASLDIETEAKALRAYLSCG</sequence>
<dbReference type="InterPro" id="IPR054470">
    <property type="entry name" value="FIMAH_dom"/>
</dbReference>
<feature type="region of interest" description="Disordered" evidence="1">
    <location>
        <begin position="219"/>
        <end position="240"/>
    </location>
</feature>
<keyword evidence="4" id="KW-1185">Reference proteome</keyword>
<feature type="region of interest" description="Disordered" evidence="1">
    <location>
        <begin position="131"/>
        <end position="152"/>
    </location>
</feature>
<gene>
    <name evidence="3" type="ORF">ACFSBL_17995</name>
</gene>
<dbReference type="AlphaFoldDB" id="A0ABD6DMZ5"/>
<organism evidence="3 4">
    <name type="scientific">Haloarchaeobius litoreus</name>
    <dbReference type="NCBI Taxonomy" id="755306"/>
    <lineage>
        <taxon>Archaea</taxon>
        <taxon>Methanobacteriati</taxon>
        <taxon>Methanobacteriota</taxon>
        <taxon>Stenosarchaea group</taxon>
        <taxon>Halobacteria</taxon>
        <taxon>Halobacteriales</taxon>
        <taxon>Halorubellaceae</taxon>
        <taxon>Haloarchaeobius</taxon>
    </lineage>
</organism>
<feature type="domain" description="FIMAH" evidence="2">
    <location>
        <begin position="348"/>
        <end position="425"/>
    </location>
</feature>
<evidence type="ECO:0000259" key="2">
    <source>
        <dbReference type="Pfam" id="PF22888"/>
    </source>
</evidence>
<dbReference type="Proteomes" id="UP001597034">
    <property type="component" value="Unassembled WGS sequence"/>
</dbReference>
<dbReference type="RefSeq" id="WP_256401931.1">
    <property type="nucleotide sequence ID" value="NZ_JANHJR010000004.1"/>
</dbReference>
<comment type="caution">
    <text evidence="3">The sequence shown here is derived from an EMBL/GenBank/DDBJ whole genome shotgun (WGS) entry which is preliminary data.</text>
</comment>
<dbReference type="EMBL" id="JBHUDO010000004">
    <property type="protein sequence ID" value="MFD1647587.1"/>
    <property type="molecule type" value="Genomic_DNA"/>
</dbReference>